<dbReference type="InterPro" id="IPR003594">
    <property type="entry name" value="HATPase_dom"/>
</dbReference>
<dbReference type="Proteomes" id="UP001597182">
    <property type="component" value="Unassembled WGS sequence"/>
</dbReference>
<evidence type="ECO:0000313" key="3">
    <source>
        <dbReference type="EMBL" id="MFD1234196.1"/>
    </source>
</evidence>
<keyword evidence="3" id="KW-0547">Nucleotide-binding</keyword>
<accession>A0ABW3VFZ2</accession>
<evidence type="ECO:0000259" key="2">
    <source>
        <dbReference type="Pfam" id="PF13581"/>
    </source>
</evidence>
<dbReference type="RefSeq" id="WP_339123804.1">
    <property type="nucleotide sequence ID" value="NZ_BAABKS010000005.1"/>
</dbReference>
<keyword evidence="1" id="KW-0723">Serine/threonine-protein kinase</keyword>
<sequence>MTVMNRQSLHLGLDAQPQQVSLVRRALQTWLAANGWPDSATDELVFAVVEAFSNSVQHAYPGFASGRVTIELALQATTPGRMRVLAVVTDFGHWRDAGAHPCPGNGLALIRSVSQGMTLATGDAGTCLTVWTDDEELVAAERR</sequence>
<keyword evidence="1" id="KW-0808">Transferase</keyword>
<feature type="domain" description="Histidine kinase/HSP90-like ATPase" evidence="2">
    <location>
        <begin position="14"/>
        <end position="130"/>
    </location>
</feature>
<protein>
    <submittedName>
        <fullName evidence="3">ATP-binding protein</fullName>
    </submittedName>
</protein>
<reference evidence="4" key="1">
    <citation type="journal article" date="2019" name="Int. J. Syst. Evol. Microbiol.">
        <title>The Global Catalogue of Microorganisms (GCM) 10K type strain sequencing project: providing services to taxonomists for standard genome sequencing and annotation.</title>
        <authorList>
            <consortium name="The Broad Institute Genomics Platform"/>
            <consortium name="The Broad Institute Genome Sequencing Center for Infectious Disease"/>
            <person name="Wu L."/>
            <person name="Ma J."/>
        </authorList>
    </citation>
    <scope>NUCLEOTIDE SEQUENCE [LARGE SCALE GENOMIC DNA]</scope>
    <source>
        <strain evidence="4">CCUG 49018</strain>
    </source>
</reference>
<comment type="caution">
    <text evidence="3">The sequence shown here is derived from an EMBL/GenBank/DDBJ whole genome shotgun (WGS) entry which is preliminary data.</text>
</comment>
<dbReference type="InterPro" id="IPR036890">
    <property type="entry name" value="HATPase_C_sf"/>
</dbReference>
<dbReference type="InterPro" id="IPR050267">
    <property type="entry name" value="Anti-sigma-factor_SerPK"/>
</dbReference>
<dbReference type="GO" id="GO:0005524">
    <property type="term" value="F:ATP binding"/>
    <property type="evidence" value="ECO:0007669"/>
    <property type="project" value="UniProtKB-KW"/>
</dbReference>
<dbReference type="SUPFAM" id="SSF55874">
    <property type="entry name" value="ATPase domain of HSP90 chaperone/DNA topoisomerase II/histidine kinase"/>
    <property type="match status" value="1"/>
</dbReference>
<dbReference type="EMBL" id="JBHTMB010000115">
    <property type="protein sequence ID" value="MFD1234196.1"/>
    <property type="molecule type" value="Genomic_DNA"/>
</dbReference>
<gene>
    <name evidence="3" type="ORF">ACFQ34_12980</name>
</gene>
<dbReference type="PANTHER" id="PTHR35526">
    <property type="entry name" value="ANTI-SIGMA-F FACTOR RSBW-RELATED"/>
    <property type="match status" value="1"/>
</dbReference>
<dbReference type="CDD" id="cd16936">
    <property type="entry name" value="HATPase_RsbW-like"/>
    <property type="match status" value="1"/>
</dbReference>
<keyword evidence="3" id="KW-0067">ATP-binding</keyword>
<keyword evidence="1" id="KW-0418">Kinase</keyword>
<organism evidence="3 4">
    <name type="scientific">Pseudonocardia benzenivorans</name>
    <dbReference type="NCBI Taxonomy" id="228005"/>
    <lineage>
        <taxon>Bacteria</taxon>
        <taxon>Bacillati</taxon>
        <taxon>Actinomycetota</taxon>
        <taxon>Actinomycetes</taxon>
        <taxon>Pseudonocardiales</taxon>
        <taxon>Pseudonocardiaceae</taxon>
        <taxon>Pseudonocardia</taxon>
    </lineage>
</organism>
<keyword evidence="4" id="KW-1185">Reference proteome</keyword>
<dbReference type="PANTHER" id="PTHR35526:SF3">
    <property type="entry name" value="ANTI-SIGMA-F FACTOR RSBW"/>
    <property type="match status" value="1"/>
</dbReference>
<evidence type="ECO:0000256" key="1">
    <source>
        <dbReference type="ARBA" id="ARBA00022527"/>
    </source>
</evidence>
<dbReference type="Gene3D" id="3.30.565.10">
    <property type="entry name" value="Histidine kinase-like ATPase, C-terminal domain"/>
    <property type="match status" value="1"/>
</dbReference>
<dbReference type="Pfam" id="PF13581">
    <property type="entry name" value="HATPase_c_2"/>
    <property type="match status" value="1"/>
</dbReference>
<proteinExistence type="predicted"/>
<name>A0ABW3VFZ2_9PSEU</name>
<evidence type="ECO:0000313" key="4">
    <source>
        <dbReference type="Proteomes" id="UP001597182"/>
    </source>
</evidence>